<evidence type="ECO:0000256" key="14">
    <source>
        <dbReference type="ARBA" id="ARBA00048679"/>
    </source>
</evidence>
<dbReference type="PROSITE" id="PS00108">
    <property type="entry name" value="PROTEIN_KINASE_ST"/>
    <property type="match status" value="1"/>
</dbReference>
<evidence type="ECO:0000256" key="5">
    <source>
        <dbReference type="ARBA" id="ARBA00022729"/>
    </source>
</evidence>
<evidence type="ECO:0000259" key="17">
    <source>
        <dbReference type="PROSITE" id="PS50011"/>
    </source>
</evidence>
<dbReference type="GO" id="GO:0004674">
    <property type="term" value="F:protein serine/threonine kinase activity"/>
    <property type="evidence" value="ECO:0007669"/>
    <property type="project" value="UniProtKB-EC"/>
</dbReference>
<dbReference type="SUPFAM" id="SSF51110">
    <property type="entry name" value="alpha-D-mannose-specific plant lectins"/>
    <property type="match status" value="1"/>
</dbReference>
<feature type="domain" description="Protein kinase" evidence="17">
    <location>
        <begin position="284"/>
        <end position="557"/>
    </location>
</feature>
<dbReference type="InterPro" id="IPR011009">
    <property type="entry name" value="Kinase-like_dom_sf"/>
</dbReference>
<dbReference type="PROSITE" id="PS50927">
    <property type="entry name" value="BULB_LECTIN"/>
    <property type="match status" value="1"/>
</dbReference>
<dbReference type="InterPro" id="IPR017441">
    <property type="entry name" value="Protein_kinase_ATP_BS"/>
</dbReference>
<dbReference type="Pfam" id="PF00069">
    <property type="entry name" value="Pkinase"/>
    <property type="match status" value="1"/>
</dbReference>
<keyword evidence="4" id="KW-0812">Transmembrane</keyword>
<evidence type="ECO:0000256" key="3">
    <source>
        <dbReference type="ARBA" id="ARBA00022679"/>
    </source>
</evidence>
<evidence type="ECO:0000256" key="15">
    <source>
        <dbReference type="PROSITE-ProRule" id="PRU10141"/>
    </source>
</evidence>
<accession>A0AAV8G2W4</accession>
<sequence length="598" mass="67303">MASPKPRWFLLFLFFLCCNIPFISFASDHISFNNSLSGNQTISSQGGKFQLGFFQLGNRSESSNYYLGIWYKKVIELTPVWVANRNTPISDPNKSELRILATGNLALLNHNTQICSNETATHLWQSMDHPTDTWLPGAKLGRGKATGQQRMVSRKNSDDPAEGIFSLEIDPNGSSQYLLYWNRSKPYWTSGQWNGKIFTNVPEMNSNYLYDFKYVSNENETYFTYSLQDDSIISSMNCSVWFGNLLNLHQETDGSGKTLFLRLSASELKNGDHMEKDIIWVIIGSVIERLGRGAFGSVFKGTLPNSRYVAVKRLEGPLQVGEKQFRNEVSTIGIVQHVNLVRLRGLCCERNKRLLVYDYMENGSLDKKLFYGSSTILDWKTRYQIALGAARGLAYLHESCIDCIIHCDVKPENILLDELFVPKVADFGMAKLVGREFSRVLTTLRGTIGYLAPEWISGVAISAKTDVYSYGMVLLELVSGRRNSEQQEEGHVDYFPLRAAIELNEGNILALLDSRLNGDANLEEVERVCRVACWCIQDEEHNRPTMGQVVQILEGILDVGLPPVPRSLKALKEDTTSLVFLREHSLGEQSCPVGTSDS</sequence>
<evidence type="ECO:0000256" key="11">
    <source>
        <dbReference type="ARBA" id="ARBA00023157"/>
    </source>
</evidence>
<dbReference type="EC" id="2.7.11.1" evidence="2"/>
<dbReference type="GO" id="GO:0048544">
    <property type="term" value="P:recognition of pollen"/>
    <property type="evidence" value="ECO:0007669"/>
    <property type="project" value="InterPro"/>
</dbReference>
<evidence type="ECO:0000313" key="20">
    <source>
        <dbReference type="Proteomes" id="UP001140206"/>
    </source>
</evidence>
<evidence type="ECO:0000313" key="19">
    <source>
        <dbReference type="EMBL" id="KAJ4798610.1"/>
    </source>
</evidence>
<protein>
    <recommendedName>
        <fullName evidence="2">non-specific serine/threonine protein kinase</fullName>
        <ecNumber evidence="2">2.7.11.1</ecNumber>
    </recommendedName>
</protein>
<evidence type="ECO:0000256" key="9">
    <source>
        <dbReference type="ARBA" id="ARBA00022989"/>
    </source>
</evidence>
<comment type="catalytic activity">
    <reaction evidence="13">
        <text>L-threonyl-[protein] + ATP = O-phospho-L-threonyl-[protein] + ADP + H(+)</text>
        <dbReference type="Rhea" id="RHEA:46608"/>
        <dbReference type="Rhea" id="RHEA-COMP:11060"/>
        <dbReference type="Rhea" id="RHEA-COMP:11605"/>
        <dbReference type="ChEBI" id="CHEBI:15378"/>
        <dbReference type="ChEBI" id="CHEBI:30013"/>
        <dbReference type="ChEBI" id="CHEBI:30616"/>
        <dbReference type="ChEBI" id="CHEBI:61977"/>
        <dbReference type="ChEBI" id="CHEBI:456216"/>
        <dbReference type="EC" id="2.7.11.1"/>
    </reaction>
</comment>
<dbReference type="FunFam" id="1.10.510.10:FF:000227">
    <property type="entry name" value="Serine/threonine-protein kinase"/>
    <property type="match status" value="1"/>
</dbReference>
<reference evidence="19" key="1">
    <citation type="submission" date="2022-08" db="EMBL/GenBank/DDBJ databases">
        <authorList>
            <person name="Marques A."/>
        </authorList>
    </citation>
    <scope>NUCLEOTIDE SEQUENCE</scope>
    <source>
        <strain evidence="19">RhyPub2mFocal</strain>
        <tissue evidence="19">Leaves</tissue>
    </source>
</reference>
<dbReference type="Proteomes" id="UP001140206">
    <property type="component" value="Chromosome 2"/>
</dbReference>
<dbReference type="Gene3D" id="2.90.10.10">
    <property type="entry name" value="Bulb-type lectin domain"/>
    <property type="match status" value="1"/>
</dbReference>
<organism evidence="19 20">
    <name type="scientific">Rhynchospora pubera</name>
    <dbReference type="NCBI Taxonomy" id="906938"/>
    <lineage>
        <taxon>Eukaryota</taxon>
        <taxon>Viridiplantae</taxon>
        <taxon>Streptophyta</taxon>
        <taxon>Embryophyta</taxon>
        <taxon>Tracheophyta</taxon>
        <taxon>Spermatophyta</taxon>
        <taxon>Magnoliopsida</taxon>
        <taxon>Liliopsida</taxon>
        <taxon>Poales</taxon>
        <taxon>Cyperaceae</taxon>
        <taxon>Cyperoideae</taxon>
        <taxon>Rhynchosporeae</taxon>
        <taxon>Rhynchospora</taxon>
    </lineage>
</organism>
<evidence type="ECO:0000256" key="16">
    <source>
        <dbReference type="SAM" id="SignalP"/>
    </source>
</evidence>
<proteinExistence type="predicted"/>
<feature type="binding site" evidence="15">
    <location>
        <position position="312"/>
    </location>
    <ligand>
        <name>ATP</name>
        <dbReference type="ChEBI" id="CHEBI:30616"/>
    </ligand>
</feature>
<comment type="subcellular location">
    <subcellularLocation>
        <location evidence="1">Membrane</location>
        <topology evidence="1">Single-pass type I membrane protein</topology>
    </subcellularLocation>
</comment>
<gene>
    <name evidence="19" type="ORF">LUZ62_049856</name>
</gene>
<keyword evidence="6 15" id="KW-0547">Nucleotide-binding</keyword>
<dbReference type="InterPro" id="IPR001480">
    <property type="entry name" value="Bulb-type_lectin_dom"/>
</dbReference>
<keyword evidence="9" id="KW-1133">Transmembrane helix</keyword>
<dbReference type="InterPro" id="IPR000719">
    <property type="entry name" value="Prot_kinase_dom"/>
</dbReference>
<keyword evidence="8 15" id="KW-0067">ATP-binding</keyword>
<dbReference type="PANTHER" id="PTHR47974:SF19">
    <property type="entry name" value="RECEPTOR-LIKE SERINE_THREONINE-PROTEIN KINASE"/>
    <property type="match status" value="1"/>
</dbReference>
<feature type="signal peptide" evidence="16">
    <location>
        <begin position="1"/>
        <end position="26"/>
    </location>
</feature>
<evidence type="ECO:0000256" key="10">
    <source>
        <dbReference type="ARBA" id="ARBA00023136"/>
    </source>
</evidence>
<dbReference type="InterPro" id="IPR036426">
    <property type="entry name" value="Bulb-type_lectin_dom_sf"/>
</dbReference>
<dbReference type="SMART" id="SM00220">
    <property type="entry name" value="S_TKc"/>
    <property type="match status" value="1"/>
</dbReference>
<evidence type="ECO:0000256" key="13">
    <source>
        <dbReference type="ARBA" id="ARBA00047899"/>
    </source>
</evidence>
<dbReference type="PROSITE" id="PS50011">
    <property type="entry name" value="PROTEIN_KINASE_DOM"/>
    <property type="match status" value="1"/>
</dbReference>
<dbReference type="AlphaFoldDB" id="A0AAV8G2W4"/>
<feature type="domain" description="Bulb-type lectin" evidence="18">
    <location>
        <begin position="27"/>
        <end position="164"/>
    </location>
</feature>
<dbReference type="PROSITE" id="PS00107">
    <property type="entry name" value="PROTEIN_KINASE_ATP"/>
    <property type="match status" value="1"/>
</dbReference>
<dbReference type="SMART" id="SM00108">
    <property type="entry name" value="B_lectin"/>
    <property type="match status" value="1"/>
</dbReference>
<keyword evidence="3" id="KW-0808">Transferase</keyword>
<keyword evidence="11" id="KW-1015">Disulfide bond</keyword>
<keyword evidence="20" id="KW-1185">Reference proteome</keyword>
<dbReference type="CDD" id="cd14066">
    <property type="entry name" value="STKc_IRAK"/>
    <property type="match status" value="1"/>
</dbReference>
<keyword evidence="7 19" id="KW-0418">Kinase</keyword>
<evidence type="ECO:0000259" key="18">
    <source>
        <dbReference type="PROSITE" id="PS50927"/>
    </source>
</evidence>
<evidence type="ECO:0000256" key="6">
    <source>
        <dbReference type="ARBA" id="ARBA00022741"/>
    </source>
</evidence>
<evidence type="ECO:0000256" key="1">
    <source>
        <dbReference type="ARBA" id="ARBA00004479"/>
    </source>
</evidence>
<dbReference type="CDD" id="cd00028">
    <property type="entry name" value="B_lectin"/>
    <property type="match status" value="1"/>
</dbReference>
<dbReference type="Gene3D" id="1.10.510.10">
    <property type="entry name" value="Transferase(Phosphotransferase) domain 1"/>
    <property type="match status" value="1"/>
</dbReference>
<dbReference type="SUPFAM" id="SSF56112">
    <property type="entry name" value="Protein kinase-like (PK-like)"/>
    <property type="match status" value="1"/>
</dbReference>
<dbReference type="Gene3D" id="3.30.200.20">
    <property type="entry name" value="Phosphorylase Kinase, domain 1"/>
    <property type="match status" value="1"/>
</dbReference>
<evidence type="ECO:0000256" key="12">
    <source>
        <dbReference type="ARBA" id="ARBA00023170"/>
    </source>
</evidence>
<dbReference type="GO" id="GO:0005524">
    <property type="term" value="F:ATP binding"/>
    <property type="evidence" value="ECO:0007669"/>
    <property type="project" value="UniProtKB-UniRule"/>
</dbReference>
<dbReference type="InterPro" id="IPR008271">
    <property type="entry name" value="Ser/Thr_kinase_AS"/>
</dbReference>
<dbReference type="EMBL" id="JAMFTS010000002">
    <property type="protein sequence ID" value="KAJ4798610.1"/>
    <property type="molecule type" value="Genomic_DNA"/>
</dbReference>
<dbReference type="PANTHER" id="PTHR47974">
    <property type="entry name" value="OS07G0415500 PROTEIN"/>
    <property type="match status" value="1"/>
</dbReference>
<comment type="caution">
    <text evidence="19">The sequence shown here is derived from an EMBL/GenBank/DDBJ whole genome shotgun (WGS) entry which is preliminary data.</text>
</comment>
<dbReference type="Pfam" id="PF01453">
    <property type="entry name" value="B_lectin"/>
    <property type="match status" value="1"/>
</dbReference>
<keyword evidence="10" id="KW-0472">Membrane</keyword>
<feature type="chain" id="PRO_5043518716" description="non-specific serine/threonine protein kinase" evidence="16">
    <location>
        <begin position="27"/>
        <end position="598"/>
    </location>
</feature>
<dbReference type="GO" id="GO:0051707">
    <property type="term" value="P:response to other organism"/>
    <property type="evidence" value="ECO:0007669"/>
    <property type="project" value="UniProtKB-ARBA"/>
</dbReference>
<evidence type="ECO:0000256" key="2">
    <source>
        <dbReference type="ARBA" id="ARBA00012513"/>
    </source>
</evidence>
<evidence type="ECO:0000256" key="7">
    <source>
        <dbReference type="ARBA" id="ARBA00022777"/>
    </source>
</evidence>
<keyword evidence="5 16" id="KW-0732">Signal</keyword>
<dbReference type="GO" id="GO:0016020">
    <property type="term" value="C:membrane"/>
    <property type="evidence" value="ECO:0007669"/>
    <property type="project" value="UniProtKB-SubCell"/>
</dbReference>
<keyword evidence="12" id="KW-0675">Receptor</keyword>
<dbReference type="InterPro" id="IPR000858">
    <property type="entry name" value="S_locus_glycoprot_dom"/>
</dbReference>
<name>A0AAV8G2W4_9POAL</name>
<dbReference type="Pfam" id="PF00954">
    <property type="entry name" value="S_locus_glycop"/>
    <property type="match status" value="1"/>
</dbReference>
<evidence type="ECO:0000256" key="8">
    <source>
        <dbReference type="ARBA" id="ARBA00022840"/>
    </source>
</evidence>
<evidence type="ECO:0000256" key="4">
    <source>
        <dbReference type="ARBA" id="ARBA00022692"/>
    </source>
</evidence>
<comment type="catalytic activity">
    <reaction evidence="14">
        <text>L-seryl-[protein] + ATP = O-phospho-L-seryl-[protein] + ADP + H(+)</text>
        <dbReference type="Rhea" id="RHEA:17989"/>
        <dbReference type="Rhea" id="RHEA-COMP:9863"/>
        <dbReference type="Rhea" id="RHEA-COMP:11604"/>
        <dbReference type="ChEBI" id="CHEBI:15378"/>
        <dbReference type="ChEBI" id="CHEBI:29999"/>
        <dbReference type="ChEBI" id="CHEBI:30616"/>
        <dbReference type="ChEBI" id="CHEBI:83421"/>
        <dbReference type="ChEBI" id="CHEBI:456216"/>
        <dbReference type="EC" id="2.7.11.1"/>
    </reaction>
</comment>